<dbReference type="PANTHER" id="PTHR13261:SF0">
    <property type="entry name" value="BRCA2 AND CDKN1A-INTERACTING PROTEIN"/>
    <property type="match status" value="1"/>
</dbReference>
<evidence type="ECO:0000256" key="3">
    <source>
        <dbReference type="SAM" id="MobiDB-lite"/>
    </source>
</evidence>
<keyword evidence="4" id="KW-1185">Reference proteome</keyword>
<feature type="region of interest" description="Disordered" evidence="3">
    <location>
        <begin position="1"/>
        <end position="36"/>
    </location>
</feature>
<feature type="compositionally biased region" description="Acidic residues" evidence="3">
    <location>
        <begin position="16"/>
        <end position="33"/>
    </location>
</feature>
<gene>
    <name evidence="5" type="primary">LOC112451688</name>
</gene>
<dbReference type="PIRSF" id="PIRSF028983">
    <property type="entry name" value="BCP1"/>
    <property type="match status" value="1"/>
</dbReference>
<dbReference type="Pfam" id="PF13862">
    <property type="entry name" value="BCCIP"/>
    <property type="match status" value="1"/>
</dbReference>
<sequence length="306" mass="34757">MAAPVKKREIRQKLPDDDENDVSSSNEDEEYEIPNEQGIELQVEFEGRNPQDPDYHGIKTLLQQLFLKAHLDLGGLTDLIISQNYVGSVIKQSEETDESEDEDNDINDVFGITTVINVSDKQKSFQNVLCIQQLRDLLKQLADEHATDAVNTLIKNVLENDSAQLGLLINERFVNIPAKISVPLLENLISELKRATSKNMPFNFSYYILICKLYKTEDKKAGKKTKNKNKNAGNEPVSILWSNAEEEIFAEEAIVSFEFSVEEEADSGLSGTWTETDDEMIPYRRVLLFEASKLQSIFDKIQNQFS</sequence>
<organism evidence="4 5">
    <name type="scientific">Temnothorax curvispinosus</name>
    <dbReference type="NCBI Taxonomy" id="300111"/>
    <lineage>
        <taxon>Eukaryota</taxon>
        <taxon>Metazoa</taxon>
        <taxon>Ecdysozoa</taxon>
        <taxon>Arthropoda</taxon>
        <taxon>Hexapoda</taxon>
        <taxon>Insecta</taxon>
        <taxon>Pterygota</taxon>
        <taxon>Neoptera</taxon>
        <taxon>Endopterygota</taxon>
        <taxon>Hymenoptera</taxon>
        <taxon>Apocrita</taxon>
        <taxon>Aculeata</taxon>
        <taxon>Formicoidea</taxon>
        <taxon>Formicidae</taxon>
        <taxon>Myrmicinae</taxon>
        <taxon>Temnothorax</taxon>
    </lineage>
</organism>
<dbReference type="InterPro" id="IPR025602">
    <property type="entry name" value="BCP1_family"/>
</dbReference>
<comment type="similarity">
    <text evidence="1 2">Belongs to the BCP1 family.</text>
</comment>
<evidence type="ECO:0000313" key="4">
    <source>
        <dbReference type="Proteomes" id="UP000504618"/>
    </source>
</evidence>
<proteinExistence type="inferred from homology"/>
<name>A0A6J1PCR3_9HYME</name>
<evidence type="ECO:0000256" key="1">
    <source>
        <dbReference type="ARBA" id="ARBA00006781"/>
    </source>
</evidence>
<dbReference type="AlphaFoldDB" id="A0A6J1PCR3"/>
<dbReference type="GeneID" id="112451688"/>
<protein>
    <recommendedName>
        <fullName evidence="2">Protein BCCIP homolog</fullName>
    </recommendedName>
</protein>
<dbReference type="RefSeq" id="XP_024867253.1">
    <property type="nucleotide sequence ID" value="XM_025011485.1"/>
</dbReference>
<dbReference type="PANTHER" id="PTHR13261">
    <property type="entry name" value="BRCA2 AND CDKN1A INTERACTING PROTEIN"/>
    <property type="match status" value="1"/>
</dbReference>
<evidence type="ECO:0000256" key="2">
    <source>
        <dbReference type="PIRNR" id="PIRNR028983"/>
    </source>
</evidence>
<dbReference type="GO" id="GO:0005634">
    <property type="term" value="C:nucleus"/>
    <property type="evidence" value="ECO:0007669"/>
    <property type="project" value="TreeGrafter"/>
</dbReference>
<reference evidence="5" key="1">
    <citation type="submission" date="2025-08" db="UniProtKB">
        <authorList>
            <consortium name="RefSeq"/>
        </authorList>
    </citation>
    <scope>IDENTIFICATION</scope>
    <source>
        <tissue evidence="5">Whole body</tissue>
    </source>
</reference>
<dbReference type="OrthoDB" id="27543at2759"/>
<dbReference type="Proteomes" id="UP000504618">
    <property type="component" value="Unplaced"/>
</dbReference>
<accession>A0A6J1PCR3</accession>
<evidence type="ECO:0000313" key="5">
    <source>
        <dbReference type="RefSeq" id="XP_024867253.1"/>
    </source>
</evidence>